<organism evidence="1 2">
    <name type="scientific">Panicum virgatum</name>
    <name type="common">Blackwell switchgrass</name>
    <dbReference type="NCBI Taxonomy" id="38727"/>
    <lineage>
        <taxon>Eukaryota</taxon>
        <taxon>Viridiplantae</taxon>
        <taxon>Streptophyta</taxon>
        <taxon>Embryophyta</taxon>
        <taxon>Tracheophyta</taxon>
        <taxon>Spermatophyta</taxon>
        <taxon>Magnoliopsida</taxon>
        <taxon>Liliopsida</taxon>
        <taxon>Poales</taxon>
        <taxon>Poaceae</taxon>
        <taxon>PACMAD clade</taxon>
        <taxon>Panicoideae</taxon>
        <taxon>Panicodae</taxon>
        <taxon>Paniceae</taxon>
        <taxon>Panicinae</taxon>
        <taxon>Panicum</taxon>
        <taxon>Panicum sect. Hiantes</taxon>
    </lineage>
</organism>
<evidence type="ECO:0000313" key="2">
    <source>
        <dbReference type="Proteomes" id="UP000823388"/>
    </source>
</evidence>
<accession>A0A8T0QD71</accession>
<reference evidence="1" key="1">
    <citation type="submission" date="2020-05" db="EMBL/GenBank/DDBJ databases">
        <title>WGS assembly of Panicum virgatum.</title>
        <authorList>
            <person name="Lovell J.T."/>
            <person name="Jenkins J."/>
            <person name="Shu S."/>
            <person name="Juenger T.E."/>
            <person name="Schmutz J."/>
        </authorList>
    </citation>
    <scope>NUCLEOTIDE SEQUENCE</scope>
    <source>
        <strain evidence="1">AP13</strain>
    </source>
</reference>
<dbReference type="Proteomes" id="UP000823388">
    <property type="component" value="Chromosome 7K"/>
</dbReference>
<proteinExistence type="predicted"/>
<gene>
    <name evidence="1" type="ORF">PVAP13_7KG003000</name>
</gene>
<evidence type="ECO:0000313" key="1">
    <source>
        <dbReference type="EMBL" id="KAG2570779.1"/>
    </source>
</evidence>
<protein>
    <submittedName>
        <fullName evidence="1">Uncharacterized protein</fullName>
    </submittedName>
</protein>
<dbReference type="AlphaFoldDB" id="A0A8T0QD71"/>
<comment type="caution">
    <text evidence="1">The sequence shown here is derived from an EMBL/GenBank/DDBJ whole genome shotgun (WGS) entry which is preliminary data.</text>
</comment>
<dbReference type="EMBL" id="CM029049">
    <property type="protein sequence ID" value="KAG2570779.1"/>
    <property type="molecule type" value="Genomic_DNA"/>
</dbReference>
<keyword evidence="2" id="KW-1185">Reference proteome</keyword>
<name>A0A8T0QD71_PANVG</name>
<sequence>MCFHLVARPMLLVSKPGCHVPTKRDVQQRLKL</sequence>